<dbReference type="EnsemblMetazoa" id="Aqu2.1.00267_001">
    <property type="protein sequence ID" value="Aqu2.1.00267_001"/>
    <property type="gene ID" value="Aqu2.1.00267"/>
</dbReference>
<dbReference type="InParanoid" id="A0A1X7SDY1"/>
<proteinExistence type="predicted"/>
<sequence length="82" mass="9219">MSKLKQTSLFGFLSHSTANAPQTKGGDLKEALQMSHLDQQTAMSLIMQPTRLFLTVTINAVHIFRLLNHLSPPMRLMIILML</sequence>
<organism evidence="1">
    <name type="scientific">Amphimedon queenslandica</name>
    <name type="common">Sponge</name>
    <dbReference type="NCBI Taxonomy" id="400682"/>
    <lineage>
        <taxon>Eukaryota</taxon>
        <taxon>Metazoa</taxon>
        <taxon>Porifera</taxon>
        <taxon>Demospongiae</taxon>
        <taxon>Heteroscleromorpha</taxon>
        <taxon>Haplosclerida</taxon>
        <taxon>Niphatidae</taxon>
        <taxon>Amphimedon</taxon>
    </lineage>
</organism>
<dbReference type="AlphaFoldDB" id="A0A1X7SDY1"/>
<reference evidence="1" key="1">
    <citation type="submission" date="2017-05" db="UniProtKB">
        <authorList>
            <consortium name="EnsemblMetazoa"/>
        </authorList>
    </citation>
    <scope>IDENTIFICATION</scope>
</reference>
<protein>
    <submittedName>
        <fullName evidence="1">Uncharacterized protein</fullName>
    </submittedName>
</protein>
<name>A0A1X7SDY1_AMPQE</name>
<evidence type="ECO:0000313" key="1">
    <source>
        <dbReference type="EnsemblMetazoa" id="Aqu2.1.00267_001"/>
    </source>
</evidence>
<accession>A0A1X7SDY1</accession>